<dbReference type="AlphaFoldDB" id="A0A250WQ05"/>
<feature type="domain" description="Chitin-binding type-2" evidence="2">
    <location>
        <begin position="1"/>
        <end position="26"/>
    </location>
</feature>
<dbReference type="PRINTS" id="PR01217">
    <property type="entry name" value="PRICHEXTENSN"/>
</dbReference>
<comment type="caution">
    <text evidence="3">The sequence shown here is derived from an EMBL/GenBank/DDBJ whole genome shotgun (WGS) entry which is preliminary data.</text>
</comment>
<organism evidence="3 4">
    <name type="scientific">Chlamydomonas eustigma</name>
    <dbReference type="NCBI Taxonomy" id="1157962"/>
    <lineage>
        <taxon>Eukaryota</taxon>
        <taxon>Viridiplantae</taxon>
        <taxon>Chlorophyta</taxon>
        <taxon>core chlorophytes</taxon>
        <taxon>Chlorophyceae</taxon>
        <taxon>CS clade</taxon>
        <taxon>Chlamydomonadales</taxon>
        <taxon>Chlamydomonadaceae</taxon>
        <taxon>Chlamydomonas</taxon>
    </lineage>
</organism>
<accession>A0A250WQ05</accession>
<evidence type="ECO:0000313" key="4">
    <source>
        <dbReference type="Proteomes" id="UP000232323"/>
    </source>
</evidence>
<dbReference type="InterPro" id="IPR002557">
    <property type="entry name" value="Chitin-bd_dom"/>
</dbReference>
<dbReference type="EMBL" id="BEGY01000001">
    <property type="protein sequence ID" value="GAX72934.1"/>
    <property type="molecule type" value="Genomic_DNA"/>
</dbReference>
<evidence type="ECO:0000256" key="1">
    <source>
        <dbReference type="SAM" id="MobiDB-lite"/>
    </source>
</evidence>
<feature type="compositionally biased region" description="Low complexity" evidence="1">
    <location>
        <begin position="69"/>
        <end position="80"/>
    </location>
</feature>
<evidence type="ECO:0000259" key="2">
    <source>
        <dbReference type="PROSITE" id="PS50940"/>
    </source>
</evidence>
<dbReference type="InterPro" id="IPR036508">
    <property type="entry name" value="Chitin-bd_dom_sf"/>
</dbReference>
<dbReference type="SUPFAM" id="SSF57625">
    <property type="entry name" value="Invertebrate chitin-binding proteins"/>
    <property type="match status" value="1"/>
</dbReference>
<evidence type="ECO:0000313" key="3">
    <source>
        <dbReference type="EMBL" id="GAX72934.1"/>
    </source>
</evidence>
<dbReference type="Pfam" id="PF01607">
    <property type="entry name" value="CBM_14"/>
    <property type="match status" value="1"/>
</dbReference>
<sequence>MQCPSGLLFNPNIQACDWPYNYVCTSASAFSTLPPSPSLQPTATSPFGPPPAQLSQPPPPLPQPPLQLPFPGQSRMSPAPLSSPPRTSPSPSPSPSPIVIHSSPSPSPPSPSPESRPIQSPPQTTMPTIQTLTLLPPSTSSPPSAPILIEVDSLAGSGTWYYVPTTYNGSTCGLAPTLSQFIAQNDYASAYPSCASYTAGPNQLTMTQLNTSNIVAIGQLYNPTQIARQTYCGKQVIISYNGNKVTPPDGGSFFVWDGCEACANPSGYDFSNIDLSLSGLGAVVGGTQSACQQGLVKGIAFQITSTQVHTFVP</sequence>
<reference evidence="3 4" key="1">
    <citation type="submission" date="2017-08" db="EMBL/GenBank/DDBJ databases">
        <title>Acidophilic green algal genome provides insights into adaptation to an acidic environment.</title>
        <authorList>
            <person name="Hirooka S."/>
            <person name="Hirose Y."/>
            <person name="Kanesaki Y."/>
            <person name="Higuchi S."/>
            <person name="Fujiwara T."/>
            <person name="Onuma R."/>
            <person name="Era A."/>
            <person name="Ohbayashi R."/>
            <person name="Uzuka A."/>
            <person name="Nozaki H."/>
            <person name="Yoshikawa H."/>
            <person name="Miyagishima S.Y."/>
        </authorList>
    </citation>
    <scope>NUCLEOTIDE SEQUENCE [LARGE SCALE GENOMIC DNA]</scope>
    <source>
        <strain evidence="3 4">NIES-2499</strain>
    </source>
</reference>
<feature type="region of interest" description="Disordered" evidence="1">
    <location>
        <begin position="33"/>
        <end position="126"/>
    </location>
</feature>
<dbReference type="GO" id="GO:0005576">
    <property type="term" value="C:extracellular region"/>
    <property type="evidence" value="ECO:0007669"/>
    <property type="project" value="InterPro"/>
</dbReference>
<name>A0A250WQ05_9CHLO</name>
<keyword evidence="4" id="KW-1185">Reference proteome</keyword>
<dbReference type="STRING" id="1157962.A0A250WQ05"/>
<dbReference type="PROSITE" id="PS50940">
    <property type="entry name" value="CHIT_BIND_II"/>
    <property type="match status" value="1"/>
</dbReference>
<feature type="compositionally biased region" description="Pro residues" evidence="1">
    <location>
        <begin position="81"/>
        <end position="96"/>
    </location>
</feature>
<dbReference type="Gene3D" id="2.170.140.10">
    <property type="entry name" value="Chitin binding domain"/>
    <property type="match status" value="1"/>
</dbReference>
<protein>
    <recommendedName>
        <fullName evidence="2">Chitin-binding type-2 domain-containing protein</fullName>
    </recommendedName>
</protein>
<dbReference type="GO" id="GO:0008061">
    <property type="term" value="F:chitin binding"/>
    <property type="evidence" value="ECO:0007669"/>
    <property type="project" value="InterPro"/>
</dbReference>
<proteinExistence type="predicted"/>
<gene>
    <name evidence="3" type="ORF">CEUSTIGMA_g389.t1</name>
</gene>
<feature type="compositionally biased region" description="Pro residues" evidence="1">
    <location>
        <begin position="105"/>
        <end position="114"/>
    </location>
</feature>
<feature type="compositionally biased region" description="Low complexity" evidence="1">
    <location>
        <begin position="115"/>
        <end position="126"/>
    </location>
</feature>
<dbReference type="OrthoDB" id="2148095at2759"/>
<feature type="compositionally biased region" description="Pro residues" evidence="1">
    <location>
        <begin position="47"/>
        <end position="68"/>
    </location>
</feature>
<dbReference type="Proteomes" id="UP000232323">
    <property type="component" value="Unassembled WGS sequence"/>
</dbReference>